<organism evidence="2 3">
    <name type="scientific">Eiseniibacteriota bacterium</name>
    <dbReference type="NCBI Taxonomy" id="2212470"/>
    <lineage>
        <taxon>Bacteria</taxon>
        <taxon>Candidatus Eiseniibacteriota</taxon>
    </lineage>
</organism>
<feature type="non-terminal residue" evidence="2">
    <location>
        <position position="434"/>
    </location>
</feature>
<feature type="domain" description="Amidohydrolase 3" evidence="1">
    <location>
        <begin position="47"/>
        <end position="433"/>
    </location>
</feature>
<dbReference type="Gene3D" id="3.10.310.70">
    <property type="match status" value="1"/>
</dbReference>
<proteinExistence type="predicted"/>
<protein>
    <submittedName>
        <fullName evidence="2">Amidohydrolase family protein</fullName>
    </submittedName>
</protein>
<dbReference type="PANTHER" id="PTHR22642:SF2">
    <property type="entry name" value="PROTEIN LONG AFTER FAR-RED 3"/>
    <property type="match status" value="1"/>
</dbReference>
<dbReference type="Gene3D" id="3.20.20.140">
    <property type="entry name" value="Metal-dependent hydrolases"/>
    <property type="match status" value="1"/>
</dbReference>
<dbReference type="EMBL" id="VGIY01000025">
    <property type="protein sequence ID" value="MBM3316594.1"/>
    <property type="molecule type" value="Genomic_DNA"/>
</dbReference>
<evidence type="ECO:0000313" key="2">
    <source>
        <dbReference type="EMBL" id="MBM3316594.1"/>
    </source>
</evidence>
<dbReference type="PANTHER" id="PTHR22642">
    <property type="entry name" value="IMIDAZOLONEPROPIONASE"/>
    <property type="match status" value="1"/>
</dbReference>
<evidence type="ECO:0000313" key="3">
    <source>
        <dbReference type="Proteomes" id="UP000748308"/>
    </source>
</evidence>
<name>A0A937X8T1_UNCEI</name>
<sequence length="434" mass="46537">MTPADFTLRDALPASAGRDEPPCDFVFRAGRLAAKRPGSPGARPRLYLSPGFRDAHVHLLHVGLRDQRCDLGGAGSLAEALEMVAAFAREREGGGILWAENWDESGWPEGRGPLGDDLDRVVPDRPAVMRRVCGHKAVLNGRARAEAALRWPDLDRRGVVTEERAMRLASVWPPTPEERERALRSAQGRALSMGIVRVGEMGSDGALDAFLELRKRNALRIDVDYFVRPSQIELALRLRAEGWLAGGGLRLGGVKLFADGSIGARTAALREPYADGAGRGELLYDDDELAALLRRCLEAELPVAVHAIGDAAIDQVAGRLEAIAGASGPLPAGWASIEHAELLTGDLLERCAALGVRLSMQPNFVARWGGAGGLYERALGPDRWRAMNPWRSALAAGLPVVFGSDGMPMDPAIGLVGATTHPQPEQRLSPAEAL</sequence>
<accession>A0A937X8T1</accession>
<dbReference type="AlphaFoldDB" id="A0A937X8T1"/>
<dbReference type="InterPro" id="IPR032466">
    <property type="entry name" value="Metal_Hydrolase"/>
</dbReference>
<gene>
    <name evidence="2" type="ORF">FJY75_01955</name>
</gene>
<dbReference type="SUPFAM" id="SSF51556">
    <property type="entry name" value="Metallo-dependent hydrolases"/>
    <property type="match status" value="1"/>
</dbReference>
<dbReference type="Pfam" id="PF07969">
    <property type="entry name" value="Amidohydro_3"/>
    <property type="match status" value="1"/>
</dbReference>
<dbReference type="InterPro" id="IPR013108">
    <property type="entry name" value="Amidohydro_3"/>
</dbReference>
<reference evidence="2" key="1">
    <citation type="submission" date="2019-03" db="EMBL/GenBank/DDBJ databases">
        <title>Lake Tanganyika Metagenome-Assembled Genomes (MAGs).</title>
        <authorList>
            <person name="Tran P."/>
        </authorList>
    </citation>
    <scope>NUCLEOTIDE SEQUENCE</scope>
    <source>
        <strain evidence="2">M_DeepCast_400m_m2_100</strain>
    </source>
</reference>
<dbReference type="Proteomes" id="UP000748308">
    <property type="component" value="Unassembled WGS sequence"/>
</dbReference>
<evidence type="ECO:0000259" key="1">
    <source>
        <dbReference type="Pfam" id="PF07969"/>
    </source>
</evidence>
<comment type="caution">
    <text evidence="2">The sequence shown here is derived from an EMBL/GenBank/DDBJ whole genome shotgun (WGS) entry which is preliminary data.</text>
</comment>